<evidence type="ECO:0000256" key="1">
    <source>
        <dbReference type="SAM" id="MobiDB-lite"/>
    </source>
</evidence>
<sequence>MRSAAVAVAAVLLIAAAAYCADAVQCGSLGNLPLSGCLKCEPATVNVTGRDGWHGWKGRRLSQDATAAKFGGNHGGKKPGSGGSWPPKSTESSMTLPNCTECDKANGFEPMPPITSSKWAHPNLGRCGCIDGFGAKPTENVTVTWGGKTRTMPKY</sequence>
<dbReference type="Proteomes" id="UP001244341">
    <property type="component" value="Chromosome 15b"/>
</dbReference>
<reference evidence="3 4" key="1">
    <citation type="submission" date="2023-05" db="EMBL/GenBank/DDBJ databases">
        <title>A 100% complete, gapless, phased diploid assembly of the Scenedesmus obliquus UTEX 3031 genome.</title>
        <authorList>
            <person name="Biondi T.C."/>
            <person name="Hanschen E.R."/>
            <person name="Kwon T."/>
            <person name="Eng W."/>
            <person name="Kruse C.P.S."/>
            <person name="Koehler S.I."/>
            <person name="Kunde Y."/>
            <person name="Gleasner C.D."/>
            <person name="You Mak K.T."/>
            <person name="Polle J."/>
            <person name="Hovde B.T."/>
            <person name="Starkenburg S.R."/>
        </authorList>
    </citation>
    <scope>NUCLEOTIDE SEQUENCE [LARGE SCALE GENOMIC DNA]</scope>
    <source>
        <strain evidence="3 4">DOE0152z</strain>
    </source>
</reference>
<feature type="region of interest" description="Disordered" evidence="1">
    <location>
        <begin position="65"/>
        <end position="96"/>
    </location>
</feature>
<feature type="signal peptide" evidence="2">
    <location>
        <begin position="1"/>
        <end position="23"/>
    </location>
</feature>
<dbReference type="EMBL" id="CP126222">
    <property type="protein sequence ID" value="WIA23062.1"/>
    <property type="molecule type" value="Genomic_DNA"/>
</dbReference>
<evidence type="ECO:0000313" key="3">
    <source>
        <dbReference type="EMBL" id="WIA23062.1"/>
    </source>
</evidence>
<keyword evidence="4" id="KW-1185">Reference proteome</keyword>
<name>A0ABY8UNC7_TETOB</name>
<feature type="chain" id="PRO_5047273988" description="Expansin-like EG45 domain-containing protein" evidence="2">
    <location>
        <begin position="24"/>
        <end position="155"/>
    </location>
</feature>
<feature type="compositionally biased region" description="Gly residues" evidence="1">
    <location>
        <begin position="72"/>
        <end position="83"/>
    </location>
</feature>
<evidence type="ECO:0008006" key="5">
    <source>
        <dbReference type="Google" id="ProtNLM"/>
    </source>
</evidence>
<proteinExistence type="predicted"/>
<organism evidence="3 4">
    <name type="scientific">Tetradesmus obliquus</name>
    <name type="common">Green alga</name>
    <name type="synonym">Acutodesmus obliquus</name>
    <dbReference type="NCBI Taxonomy" id="3088"/>
    <lineage>
        <taxon>Eukaryota</taxon>
        <taxon>Viridiplantae</taxon>
        <taxon>Chlorophyta</taxon>
        <taxon>core chlorophytes</taxon>
        <taxon>Chlorophyceae</taxon>
        <taxon>CS clade</taxon>
        <taxon>Sphaeropleales</taxon>
        <taxon>Scenedesmaceae</taxon>
        <taxon>Tetradesmus</taxon>
    </lineage>
</organism>
<evidence type="ECO:0000313" key="4">
    <source>
        <dbReference type="Proteomes" id="UP001244341"/>
    </source>
</evidence>
<keyword evidence="2" id="KW-0732">Signal</keyword>
<protein>
    <recommendedName>
        <fullName evidence="5">Expansin-like EG45 domain-containing protein</fullName>
    </recommendedName>
</protein>
<accession>A0ABY8UNC7</accession>
<evidence type="ECO:0000256" key="2">
    <source>
        <dbReference type="SAM" id="SignalP"/>
    </source>
</evidence>
<gene>
    <name evidence="3" type="ORF">OEZ85_001409</name>
</gene>